<dbReference type="AlphaFoldDB" id="A0A7X2IQN2"/>
<dbReference type="InterPro" id="IPR001036">
    <property type="entry name" value="Acrflvin-R"/>
</dbReference>
<dbReference type="Gene3D" id="3.30.70.1440">
    <property type="entry name" value="Multidrug efflux transporter AcrB pore domain"/>
    <property type="match status" value="1"/>
</dbReference>
<dbReference type="InterPro" id="IPR027463">
    <property type="entry name" value="AcrB_DN_DC_subdom"/>
</dbReference>
<dbReference type="RefSeq" id="WP_154377937.1">
    <property type="nucleotide sequence ID" value="NZ_WKJJ01000014.1"/>
</dbReference>
<feature type="transmembrane region" description="Helical" evidence="1">
    <location>
        <begin position="898"/>
        <end position="924"/>
    </location>
</feature>
<dbReference type="PANTHER" id="PTHR32063">
    <property type="match status" value="1"/>
</dbReference>
<dbReference type="PRINTS" id="PR00702">
    <property type="entry name" value="ACRIFLAVINRP"/>
</dbReference>
<keyword evidence="1" id="KW-0472">Membrane</keyword>
<feature type="transmembrane region" description="Helical" evidence="1">
    <location>
        <begin position="334"/>
        <end position="353"/>
    </location>
</feature>
<proteinExistence type="predicted"/>
<name>A0A7X2IQN2_9BURK</name>
<dbReference type="SUPFAM" id="SSF82714">
    <property type="entry name" value="Multidrug efflux transporter AcrB TolC docking domain, DN and DC subdomains"/>
    <property type="match status" value="2"/>
</dbReference>
<comment type="caution">
    <text evidence="2">The sequence shown here is derived from an EMBL/GenBank/DDBJ whole genome shotgun (WGS) entry which is preliminary data.</text>
</comment>
<dbReference type="Gene3D" id="3.30.70.1430">
    <property type="entry name" value="Multidrug efflux transporter AcrB pore domain"/>
    <property type="match status" value="2"/>
</dbReference>
<dbReference type="Gene3D" id="3.30.70.1320">
    <property type="entry name" value="Multidrug efflux transporter AcrB pore domain like"/>
    <property type="match status" value="1"/>
</dbReference>
<evidence type="ECO:0000256" key="1">
    <source>
        <dbReference type="SAM" id="Phobius"/>
    </source>
</evidence>
<keyword evidence="1" id="KW-0812">Transmembrane</keyword>
<feature type="transmembrane region" description="Helical" evidence="1">
    <location>
        <begin position="463"/>
        <end position="486"/>
    </location>
</feature>
<dbReference type="GO" id="GO:0005886">
    <property type="term" value="C:plasma membrane"/>
    <property type="evidence" value="ECO:0007669"/>
    <property type="project" value="TreeGrafter"/>
</dbReference>
<dbReference type="Gene3D" id="1.20.1640.10">
    <property type="entry name" value="Multidrug efflux transporter AcrB transmembrane domain"/>
    <property type="match status" value="2"/>
</dbReference>
<reference evidence="2 3" key="1">
    <citation type="submission" date="2019-11" db="EMBL/GenBank/DDBJ databases">
        <title>Novel species isolated from a subtropical stream in China.</title>
        <authorList>
            <person name="Lu H."/>
        </authorList>
    </citation>
    <scope>NUCLEOTIDE SEQUENCE [LARGE SCALE GENOMIC DNA]</scope>
    <source>
        <strain evidence="2 3">FT92W</strain>
    </source>
</reference>
<dbReference type="PANTHER" id="PTHR32063:SF21">
    <property type="entry name" value="MULTIDRUG RESISTANCE PROTEIN MDTB"/>
    <property type="match status" value="1"/>
</dbReference>
<dbReference type="EMBL" id="WKJJ01000014">
    <property type="protein sequence ID" value="MRV74406.1"/>
    <property type="molecule type" value="Genomic_DNA"/>
</dbReference>
<gene>
    <name evidence="2" type="ORF">GJ700_22105</name>
</gene>
<accession>A0A7X2IQN2</accession>
<organism evidence="2 3">
    <name type="scientific">Pseudoduganella rivuli</name>
    <dbReference type="NCBI Taxonomy" id="2666085"/>
    <lineage>
        <taxon>Bacteria</taxon>
        <taxon>Pseudomonadati</taxon>
        <taxon>Pseudomonadota</taxon>
        <taxon>Betaproteobacteria</taxon>
        <taxon>Burkholderiales</taxon>
        <taxon>Oxalobacteraceae</taxon>
        <taxon>Telluria group</taxon>
        <taxon>Pseudoduganella</taxon>
    </lineage>
</organism>
<keyword evidence="1" id="KW-1133">Transmembrane helix</keyword>
<feature type="transmembrane region" description="Helical" evidence="1">
    <location>
        <begin position="989"/>
        <end position="1015"/>
    </location>
</feature>
<dbReference type="GO" id="GO:0042910">
    <property type="term" value="F:xenobiotic transmembrane transporter activity"/>
    <property type="evidence" value="ECO:0007669"/>
    <property type="project" value="TreeGrafter"/>
</dbReference>
<feature type="transmembrane region" description="Helical" evidence="1">
    <location>
        <begin position="860"/>
        <end position="878"/>
    </location>
</feature>
<dbReference type="Proteomes" id="UP000446768">
    <property type="component" value="Unassembled WGS sequence"/>
</dbReference>
<evidence type="ECO:0000313" key="2">
    <source>
        <dbReference type="EMBL" id="MRV74406.1"/>
    </source>
</evidence>
<feature type="transmembrane region" description="Helical" evidence="1">
    <location>
        <begin position="961"/>
        <end position="983"/>
    </location>
</feature>
<dbReference type="SUPFAM" id="SSF82866">
    <property type="entry name" value="Multidrug efflux transporter AcrB transmembrane domain"/>
    <property type="match status" value="2"/>
</dbReference>
<feature type="transmembrane region" description="Helical" evidence="1">
    <location>
        <begin position="389"/>
        <end position="411"/>
    </location>
</feature>
<feature type="transmembrane region" description="Helical" evidence="1">
    <location>
        <begin position="432"/>
        <end position="451"/>
    </location>
</feature>
<protein>
    <submittedName>
        <fullName evidence="2">MMPL family transporter</fullName>
    </submittedName>
</protein>
<dbReference type="Gene3D" id="3.30.2090.10">
    <property type="entry name" value="Multidrug efflux transporter AcrB TolC docking domain, DN and DC subdomains"/>
    <property type="match status" value="2"/>
</dbReference>
<dbReference type="Pfam" id="PF00873">
    <property type="entry name" value="ACR_tran"/>
    <property type="match status" value="1"/>
</dbReference>
<dbReference type="SUPFAM" id="SSF82693">
    <property type="entry name" value="Multidrug efflux transporter AcrB pore domain, PN1, PN2, PC1 and PC2 subdomains"/>
    <property type="match status" value="3"/>
</dbReference>
<feature type="transmembrane region" description="Helical" evidence="1">
    <location>
        <begin position="360"/>
        <end position="377"/>
    </location>
</feature>
<evidence type="ECO:0000313" key="3">
    <source>
        <dbReference type="Proteomes" id="UP000446768"/>
    </source>
</evidence>
<keyword evidence="3" id="KW-1185">Reference proteome</keyword>
<sequence length="1052" mass="111240">MNLSELCIRRPAMVIVLALALAAAGVLAVLKLPVAALPSYNTPVINVNADLPGASPETMASSVALPLEKQFSTIAGLNLITSSSGSGATSLTLEFDPSVDINVAALDVQAALLRAQRALPQEVTELPSYRKSNPADGPTLFIVLNAPSLSLAELNDYAENLIAPSIATLEGVAQVNVNGQKRFAVRVKAQLDKLTARNMTLDELAAAIRAANANSPLGVIEGPQQLLTIQADGKLMKAAQFGELIVATRNGLPVRLKEVAQVEDSYLSVRTTASYNGAQSVVLQVQRQPNANTVAVVDAVRKLLPRLQAQLPSSISVTLSGDSSLSIREAIHDVNVTLALTVALVVMVIFLFLRRLAATVIPAVTLPLSLLGAMILFQWCGYSLNNVSLLGITLAVGLVVDDAIVVLENIVHHTEKGETPMKAALVGAREMGFTIVSISVSLVAVFIPIFFMPGVIGLLFREFAVVVSLAVLVSALVSLTVVPMLASRLLPKDADAGVVSGGWLGRAFEAGFAALTHAYRVSLDWSLRHRLVVLGGALASVALTVTLYQDMPKGFFPEEDLGRIRVTTEAAEDVSPTALLALQSQVAERFRNHPAMQGVLSFTGPGGPGGGNTASSGRMILTLKPRGERAPMQEVLAALRKEARAVPGIAVYLSPMQNLQIGGRSSKSRYQYTLQSVSPEGLEAWAEKIQQGMRGDPMFRDVTSDSQSRGLQASLRIDRDKAEGLGVRMADVRSALYLAFGERQVSTIYAPSASYAVLMEALDKEYQEALGKVSVRAANGTLVQLSSIATVERTAGLLAVNHQGQLQAITLSFNLAPGVALGEATAKIADIGREVQLPPSVITRYGGEAATFQETQGSQLVLVFVALAVIYVLLVVLYESWIHPVTILAGLPSAVVGAFLSLKLCGMELTLIATIGVLMLIGIVKKNAIMMIDFALHAQRSQRVPPDEAIRQACLQRFRPIIMTTLAALMGAVPLAFGLGAGAELRQPLGVAVVGGLLFSQVVTLYITPVIYLALDRYSGTGPLTDAELAAQTGAAVPVTAQPVLVPERDAA</sequence>